<organism evidence="2 3">
    <name type="scientific">Owenia fusiformis</name>
    <name type="common">Polychaete worm</name>
    <dbReference type="NCBI Taxonomy" id="6347"/>
    <lineage>
        <taxon>Eukaryota</taxon>
        <taxon>Metazoa</taxon>
        <taxon>Spiralia</taxon>
        <taxon>Lophotrochozoa</taxon>
        <taxon>Annelida</taxon>
        <taxon>Polychaeta</taxon>
        <taxon>Sedentaria</taxon>
        <taxon>Canalipalpata</taxon>
        <taxon>Sabellida</taxon>
        <taxon>Oweniida</taxon>
        <taxon>Oweniidae</taxon>
        <taxon>Owenia</taxon>
    </lineage>
</organism>
<name>A0A8J1Y127_OWEFU</name>
<protein>
    <recommendedName>
        <fullName evidence="1">DUF7870 domain-containing protein</fullName>
    </recommendedName>
</protein>
<evidence type="ECO:0000313" key="3">
    <source>
        <dbReference type="Proteomes" id="UP000749559"/>
    </source>
</evidence>
<dbReference type="PANTHER" id="PTHR44843:SF13">
    <property type="entry name" value="METHYLTRANSFERASE FKBM DOMAIN-CONTAINING PROTEIN"/>
    <property type="match status" value="1"/>
</dbReference>
<comment type="caution">
    <text evidence="2">The sequence shown here is derived from an EMBL/GenBank/DDBJ whole genome shotgun (WGS) entry which is preliminary data.</text>
</comment>
<sequence length="268" mass="31453">MPVSKQKRRCIEAAIFCLLIILLIFTVWYYDHNKIIKYIVFKRGNAQVETNHAEDGAGHSVSYKQLNIEKLEPEFHFRKNYYLGKTKDVENKDHLLKYLLGRYVNCSTYSRQILLDLGAKTFESSVGWFIKNYPCNFTEIHAFEVKKKIFIIPEKEKARVKLYESFIGTVSSSKETDIADFIVNVLDVKPSDFLVIKMDIEGAEYKVIDHMRSKGLWPLIDELFVEIHYKHPYMKGYGWNKFKEYTIEDATNLFIGLRNNGVFAHPWP</sequence>
<evidence type="ECO:0000313" key="2">
    <source>
        <dbReference type="EMBL" id="CAH1773059.1"/>
    </source>
</evidence>
<dbReference type="AlphaFoldDB" id="A0A8J1Y127"/>
<proteinExistence type="predicted"/>
<dbReference type="InterPro" id="IPR057192">
    <property type="entry name" value="DUF7870"/>
</dbReference>
<dbReference type="PANTHER" id="PTHR44843">
    <property type="entry name" value="METHYLTRANSFERASE"/>
    <property type="match status" value="1"/>
</dbReference>
<dbReference type="Pfam" id="PF25276">
    <property type="entry name" value="DUF7870"/>
    <property type="match status" value="1"/>
</dbReference>
<keyword evidence="3" id="KW-1185">Reference proteome</keyword>
<dbReference type="EMBL" id="CAIIXF020000001">
    <property type="protein sequence ID" value="CAH1773059.1"/>
    <property type="molecule type" value="Genomic_DNA"/>
</dbReference>
<feature type="domain" description="DUF7870" evidence="1">
    <location>
        <begin position="84"/>
        <end position="267"/>
    </location>
</feature>
<evidence type="ECO:0000259" key="1">
    <source>
        <dbReference type="Pfam" id="PF25276"/>
    </source>
</evidence>
<reference evidence="2" key="1">
    <citation type="submission" date="2022-03" db="EMBL/GenBank/DDBJ databases">
        <authorList>
            <person name="Martin C."/>
        </authorList>
    </citation>
    <scope>NUCLEOTIDE SEQUENCE</scope>
</reference>
<accession>A0A8J1Y127</accession>
<dbReference type="OrthoDB" id="6406910at2759"/>
<dbReference type="Proteomes" id="UP000749559">
    <property type="component" value="Unassembled WGS sequence"/>
</dbReference>
<gene>
    <name evidence="2" type="ORF">OFUS_LOCUS708</name>
</gene>